<dbReference type="Pfam" id="PF13618">
    <property type="entry name" value="Gluconate_2-dh3"/>
    <property type="match status" value="1"/>
</dbReference>
<dbReference type="RefSeq" id="WP_088560889.1">
    <property type="nucleotide sequence ID" value="NZ_FYEH01000004.1"/>
</dbReference>
<organism evidence="1 2">
    <name type="scientific">Arboricoccus pini</name>
    <dbReference type="NCBI Taxonomy" id="1963835"/>
    <lineage>
        <taxon>Bacteria</taxon>
        <taxon>Pseudomonadati</taxon>
        <taxon>Pseudomonadota</taxon>
        <taxon>Alphaproteobacteria</taxon>
        <taxon>Geminicoccales</taxon>
        <taxon>Geminicoccaceae</taxon>
        <taxon>Arboricoccus</taxon>
    </lineage>
</organism>
<sequence>MKRREALLSLGAAVAAAPAVSADTARAEVVRNYPQDMALDRAFQPPSVRVGGPLTVLTDDSERRTIGAIFDRLIPADEFGPSATEAGCIEFLDAQLAGPFGQGAALYREGPRAPDEDKMVQKAQFIATPRERYATGLKALDAWATNKHGAPFADLEAARQDEILAGMENGDIELAPEVNTKAFFELMLQNVREGYFSDPIYGGNKNMAGWKMIGFPGARYDYRLYADRTGQKLDLEPVNLIPKD</sequence>
<reference evidence="1 2" key="1">
    <citation type="submission" date="2017-06" db="EMBL/GenBank/DDBJ databases">
        <authorList>
            <person name="Kim H.J."/>
            <person name="Triplett B.A."/>
        </authorList>
    </citation>
    <scope>NUCLEOTIDE SEQUENCE [LARGE SCALE GENOMIC DNA]</scope>
    <source>
        <strain evidence="1 2">B29T1</strain>
    </source>
</reference>
<dbReference type="InterPro" id="IPR027056">
    <property type="entry name" value="Gluconate_2DH_su3"/>
</dbReference>
<dbReference type="OrthoDB" id="8400810at2"/>
<gene>
    <name evidence="1" type="ORF">SAMN07250955_104299</name>
</gene>
<evidence type="ECO:0000313" key="1">
    <source>
        <dbReference type="EMBL" id="SNB65570.1"/>
    </source>
</evidence>
<evidence type="ECO:0000313" key="2">
    <source>
        <dbReference type="Proteomes" id="UP000197065"/>
    </source>
</evidence>
<dbReference type="Proteomes" id="UP000197065">
    <property type="component" value="Unassembled WGS sequence"/>
</dbReference>
<protein>
    <submittedName>
        <fullName evidence="1">Gluconate 2-dehydrogenase gamma chain</fullName>
    </submittedName>
</protein>
<accession>A0A212R0R0</accession>
<dbReference type="AlphaFoldDB" id="A0A212R0R0"/>
<dbReference type="EMBL" id="FYEH01000004">
    <property type="protein sequence ID" value="SNB65570.1"/>
    <property type="molecule type" value="Genomic_DNA"/>
</dbReference>
<keyword evidence="2" id="KW-1185">Reference proteome</keyword>
<name>A0A212R0R0_9PROT</name>
<proteinExistence type="predicted"/>